<dbReference type="PANTHER" id="PTHR47706">
    <property type="entry name" value="NMRA-LIKE FAMILY PROTEIN"/>
    <property type="match status" value="1"/>
</dbReference>
<comment type="similarity">
    <text evidence="1">Belongs to the NmrA-type oxidoreductase family. Isoflavone reductase subfamily.</text>
</comment>
<dbReference type="SUPFAM" id="SSF51735">
    <property type="entry name" value="NAD(P)-binding Rossmann-fold domains"/>
    <property type="match status" value="1"/>
</dbReference>
<evidence type="ECO:0000256" key="1">
    <source>
        <dbReference type="ARBA" id="ARBA00005725"/>
    </source>
</evidence>
<dbReference type="Gene3D" id="3.40.50.720">
    <property type="entry name" value="NAD(P)-binding Rossmann-like Domain"/>
    <property type="match status" value="1"/>
</dbReference>
<keyword evidence="6" id="KW-1185">Reference proteome</keyword>
<evidence type="ECO:0000259" key="4">
    <source>
        <dbReference type="Pfam" id="PF13460"/>
    </source>
</evidence>
<feature type="domain" description="NAD(P)-binding" evidence="4">
    <location>
        <begin position="12"/>
        <end position="76"/>
    </location>
</feature>
<keyword evidence="3" id="KW-0560">Oxidoreductase</keyword>
<protein>
    <recommendedName>
        <fullName evidence="4">NAD(P)-binding domain-containing protein</fullName>
    </recommendedName>
</protein>
<evidence type="ECO:0000313" key="5">
    <source>
        <dbReference type="EMBL" id="KAE8307044.1"/>
    </source>
</evidence>
<dbReference type="InterPro" id="IPR016040">
    <property type="entry name" value="NAD(P)-bd_dom"/>
</dbReference>
<name>A0A5N6VEW2_9EURO</name>
<organism evidence="5 6">
    <name type="scientific">Aspergillus transmontanensis</name>
    <dbReference type="NCBI Taxonomy" id="1034304"/>
    <lineage>
        <taxon>Eukaryota</taxon>
        <taxon>Fungi</taxon>
        <taxon>Dikarya</taxon>
        <taxon>Ascomycota</taxon>
        <taxon>Pezizomycotina</taxon>
        <taxon>Eurotiomycetes</taxon>
        <taxon>Eurotiomycetidae</taxon>
        <taxon>Eurotiales</taxon>
        <taxon>Aspergillaceae</taxon>
        <taxon>Aspergillus</taxon>
        <taxon>Aspergillus subgen. Circumdati</taxon>
    </lineage>
</organism>
<accession>A0A5N6VEW2</accession>
<dbReference type="GO" id="GO:0016491">
    <property type="term" value="F:oxidoreductase activity"/>
    <property type="evidence" value="ECO:0007669"/>
    <property type="project" value="UniProtKB-KW"/>
</dbReference>
<sequence>MTAFKSVLLIYAGGNIGVPVLEAFLASPYRVSVLTRKESTSTFPESVPVFKADYTDVSSVKAAMDGQDVVISLVGGIAAGD</sequence>
<dbReference type="InterPro" id="IPR036291">
    <property type="entry name" value="NAD(P)-bd_dom_sf"/>
</dbReference>
<dbReference type="PANTHER" id="PTHR47706:SF9">
    <property type="entry name" value="NMRA-LIKE DOMAIN-CONTAINING PROTEIN-RELATED"/>
    <property type="match status" value="1"/>
</dbReference>
<dbReference type="Pfam" id="PF13460">
    <property type="entry name" value="NAD_binding_10"/>
    <property type="match status" value="1"/>
</dbReference>
<reference evidence="6" key="1">
    <citation type="submission" date="2019-04" db="EMBL/GenBank/DDBJ databases">
        <title>Friends and foes A comparative genomics studyof 23 Aspergillus species from section Flavi.</title>
        <authorList>
            <consortium name="DOE Joint Genome Institute"/>
            <person name="Kjaerbolling I."/>
            <person name="Vesth T."/>
            <person name="Frisvad J.C."/>
            <person name="Nybo J.L."/>
            <person name="Theobald S."/>
            <person name="Kildgaard S."/>
            <person name="Isbrandt T."/>
            <person name="Kuo A."/>
            <person name="Sato A."/>
            <person name="Lyhne E.K."/>
            <person name="Kogle M.E."/>
            <person name="Wiebenga A."/>
            <person name="Kun R.S."/>
            <person name="Lubbers R.J."/>
            <person name="Makela M.R."/>
            <person name="Barry K."/>
            <person name="Chovatia M."/>
            <person name="Clum A."/>
            <person name="Daum C."/>
            <person name="Haridas S."/>
            <person name="He G."/>
            <person name="LaButti K."/>
            <person name="Lipzen A."/>
            <person name="Mondo S."/>
            <person name="Riley R."/>
            <person name="Salamov A."/>
            <person name="Simmons B.A."/>
            <person name="Magnuson J.K."/>
            <person name="Henrissat B."/>
            <person name="Mortensen U.H."/>
            <person name="Larsen T.O."/>
            <person name="Devries R.P."/>
            <person name="Grigoriev I.V."/>
            <person name="Machida M."/>
            <person name="Baker S.E."/>
            <person name="Andersen M.R."/>
        </authorList>
    </citation>
    <scope>NUCLEOTIDE SEQUENCE [LARGE SCALE GENOMIC DNA]</scope>
    <source>
        <strain evidence="6">CBS 130015</strain>
    </source>
</reference>
<dbReference type="InterPro" id="IPR051609">
    <property type="entry name" value="NmrA/Isoflavone_reductase-like"/>
</dbReference>
<dbReference type="Proteomes" id="UP000325433">
    <property type="component" value="Unassembled WGS sequence"/>
</dbReference>
<evidence type="ECO:0000256" key="2">
    <source>
        <dbReference type="ARBA" id="ARBA00022857"/>
    </source>
</evidence>
<evidence type="ECO:0000313" key="6">
    <source>
        <dbReference type="Proteomes" id="UP000325433"/>
    </source>
</evidence>
<proteinExistence type="inferred from homology"/>
<gene>
    <name evidence="5" type="ORF">BDV41DRAFT_556170</name>
</gene>
<evidence type="ECO:0000256" key="3">
    <source>
        <dbReference type="ARBA" id="ARBA00023002"/>
    </source>
</evidence>
<keyword evidence="2" id="KW-0521">NADP</keyword>
<dbReference type="AlphaFoldDB" id="A0A5N6VEW2"/>
<dbReference type="EMBL" id="ML738420">
    <property type="protein sequence ID" value="KAE8307044.1"/>
    <property type="molecule type" value="Genomic_DNA"/>
</dbReference>